<dbReference type="SUPFAM" id="SSF54897">
    <property type="entry name" value="Protease propeptides/inhibitors"/>
    <property type="match status" value="1"/>
</dbReference>
<comment type="cofactor">
    <cofactor evidence="1">
        <name>Ca(2+)</name>
        <dbReference type="ChEBI" id="CHEBI:29108"/>
    </cofactor>
</comment>
<dbReference type="Gene3D" id="2.60.120.260">
    <property type="entry name" value="Galactose-binding domain-like"/>
    <property type="match status" value="2"/>
</dbReference>
<proteinExistence type="predicted"/>
<feature type="domain" description="Peptidase S53" evidence="8">
    <location>
        <begin position="141"/>
        <end position="502"/>
    </location>
</feature>
<dbReference type="Pfam" id="PF09286">
    <property type="entry name" value="Pro-kuma_activ"/>
    <property type="match status" value="1"/>
</dbReference>
<dbReference type="InterPro" id="IPR050819">
    <property type="entry name" value="Tripeptidyl-peptidase_I"/>
</dbReference>
<keyword evidence="10" id="KW-1185">Reference proteome</keyword>
<sequence length="831" mass="90390">MDSLLAAQNDPTSPLYHHYLTTEEFNAQFAPTQDDWNAVAKYARGQGFKVTEDGKDRTTNHLIVNASGTVEMANKAFGITIQNYNLKGRIVYQPNHDPLVPKSVYSLIKNVTGLNNVGTYHRLDQQHRLRQAHPRQGPISGYTPNDLRAAYDINPLLQAKNNGKGQTIALFEMDGYNQKDIDIYRQHYGLGALKPDEVLVDGATNTAGAGAIEVELDMEVASAIAPGAAQWVYIGPNTVTGVENTYNRIVSDNKAKIVSISWGECELTSTAAQMRDTLNTIFKQGTAQGQMFFAASGDSGAYDCDNTINNPTTVSVDTPASDPNVIGVGGTTLHTGPNGSYGSESAWNGTTGQGGGGFSARFPRPDYQKTLNPPGINPLPLQRFVPDVSANADGNPGYSIYYTSGNTTNPGWTAVGGTSAAAPLWAGIAADIAQMLQAKNPPALSQFNKTLYTLYNQPQSYIPFHDITTGTNGYYPADKGYDLATGLGSPDAWNIARDLQSDPVSNVRTLLTKNTSFEDKSVDWKETSSGGYELVSVNNPHIGLYSAYLCGYINCHDTISQTVQIPRATSQVTLSYWVDIVDPEPTNKFRVLLQTTQGKLIKTVRELQTANGNGWIQYTDDVSDALKPYAGKSIQIVFDASGSSTPQSPFAVNLDDVSLQQVSDTSGNTTQMMKKPSFDQGKTPWQQSSKGGLQLINKNFPRTPDTYSAYMCNYPNCQDSVAQTVTLPATTRNIILSYWVYLGRSNTTGACSNTFRSYVREPGSGGRTIASIQKLCSTDANGWMQYSFNLNSTLMSYAGKPIQFVFETSAQTNGRTNFYVSLDDVLLYVTR</sequence>
<dbReference type="Pfam" id="PF00082">
    <property type="entry name" value="Peptidase_S8"/>
    <property type="match status" value="1"/>
</dbReference>
<keyword evidence="3" id="KW-0479">Metal-binding</keyword>
<keyword evidence="4" id="KW-0378">Hydrolase</keyword>
<dbReference type="GO" id="GO:0046872">
    <property type="term" value="F:metal ion binding"/>
    <property type="evidence" value="ECO:0007669"/>
    <property type="project" value="UniProtKB-KW"/>
</dbReference>
<keyword evidence="6" id="KW-0106">Calcium</keyword>
<keyword evidence="7" id="KW-0865">Zymogen</keyword>
<evidence type="ECO:0000256" key="5">
    <source>
        <dbReference type="ARBA" id="ARBA00022825"/>
    </source>
</evidence>
<dbReference type="Proteomes" id="UP000287224">
    <property type="component" value="Unassembled WGS sequence"/>
</dbReference>
<dbReference type="InterPro" id="IPR030400">
    <property type="entry name" value="Sedolisin_dom"/>
</dbReference>
<gene>
    <name evidence="9" type="ORF">KDAU_34860</name>
</gene>
<dbReference type="PANTHER" id="PTHR14218">
    <property type="entry name" value="PROTEASE S8 TRIPEPTIDYL PEPTIDASE I CLN2"/>
    <property type="match status" value="1"/>
</dbReference>
<protein>
    <recommendedName>
        <fullName evidence="8">Peptidase S53 domain-containing protein</fullName>
    </recommendedName>
</protein>
<dbReference type="AlphaFoldDB" id="A0A401ZH13"/>
<keyword evidence="2" id="KW-0645">Protease</keyword>
<dbReference type="Gene3D" id="3.40.50.200">
    <property type="entry name" value="Peptidase S8/S53 domain"/>
    <property type="match status" value="1"/>
</dbReference>
<dbReference type="InterPro" id="IPR015366">
    <property type="entry name" value="S53_propep"/>
</dbReference>
<dbReference type="CDD" id="cd04056">
    <property type="entry name" value="Peptidases_S53"/>
    <property type="match status" value="1"/>
</dbReference>
<dbReference type="CDD" id="cd11377">
    <property type="entry name" value="Pro-peptidase_S53"/>
    <property type="match status" value="1"/>
</dbReference>
<dbReference type="GO" id="GO:0004252">
    <property type="term" value="F:serine-type endopeptidase activity"/>
    <property type="evidence" value="ECO:0007669"/>
    <property type="project" value="InterPro"/>
</dbReference>
<accession>A0A401ZH13</accession>
<evidence type="ECO:0000259" key="8">
    <source>
        <dbReference type="PROSITE" id="PS51695"/>
    </source>
</evidence>
<dbReference type="PROSITE" id="PS51695">
    <property type="entry name" value="SEDOLISIN"/>
    <property type="match status" value="1"/>
</dbReference>
<name>A0A401ZH13_9CHLR</name>
<evidence type="ECO:0000256" key="1">
    <source>
        <dbReference type="ARBA" id="ARBA00001913"/>
    </source>
</evidence>
<dbReference type="PROSITE" id="PS00138">
    <property type="entry name" value="SUBTILASE_SER"/>
    <property type="match status" value="1"/>
</dbReference>
<evidence type="ECO:0000256" key="4">
    <source>
        <dbReference type="ARBA" id="ARBA00022801"/>
    </source>
</evidence>
<evidence type="ECO:0000256" key="7">
    <source>
        <dbReference type="ARBA" id="ARBA00023145"/>
    </source>
</evidence>
<dbReference type="InterPro" id="IPR000209">
    <property type="entry name" value="Peptidase_S8/S53_dom"/>
</dbReference>
<dbReference type="InterPro" id="IPR023828">
    <property type="entry name" value="Peptidase_S8_Ser-AS"/>
</dbReference>
<dbReference type="SUPFAM" id="SSF52743">
    <property type="entry name" value="Subtilisin-like"/>
    <property type="match status" value="1"/>
</dbReference>
<evidence type="ECO:0000256" key="3">
    <source>
        <dbReference type="ARBA" id="ARBA00022723"/>
    </source>
</evidence>
<dbReference type="InterPro" id="IPR036852">
    <property type="entry name" value="Peptidase_S8/S53_dom_sf"/>
</dbReference>
<dbReference type="GO" id="GO:0006508">
    <property type="term" value="P:proteolysis"/>
    <property type="evidence" value="ECO:0007669"/>
    <property type="project" value="UniProtKB-KW"/>
</dbReference>
<reference evidence="10" key="1">
    <citation type="submission" date="2018-12" db="EMBL/GenBank/DDBJ databases">
        <title>Tengunoibacter tsumagoiensis gen. nov., sp. nov., Dictyobacter kobayashii sp. nov., D. alpinus sp. nov., and D. joshuensis sp. nov. and description of Dictyobacteraceae fam. nov. within the order Ktedonobacterales isolated from Tengu-no-mugimeshi.</title>
        <authorList>
            <person name="Wang C.M."/>
            <person name="Zheng Y."/>
            <person name="Sakai Y."/>
            <person name="Toyoda A."/>
            <person name="Minakuchi Y."/>
            <person name="Abe K."/>
            <person name="Yokota A."/>
            <person name="Yabe S."/>
        </authorList>
    </citation>
    <scope>NUCLEOTIDE SEQUENCE [LARGE SCALE GENOMIC DNA]</scope>
    <source>
        <strain evidence="10">S-27</strain>
    </source>
</reference>
<dbReference type="GO" id="GO:0008240">
    <property type="term" value="F:tripeptidyl-peptidase activity"/>
    <property type="evidence" value="ECO:0007669"/>
    <property type="project" value="TreeGrafter"/>
</dbReference>
<evidence type="ECO:0000256" key="6">
    <source>
        <dbReference type="ARBA" id="ARBA00022837"/>
    </source>
</evidence>
<organism evidence="9 10">
    <name type="scientific">Dictyobacter aurantiacus</name>
    <dbReference type="NCBI Taxonomy" id="1936993"/>
    <lineage>
        <taxon>Bacteria</taxon>
        <taxon>Bacillati</taxon>
        <taxon>Chloroflexota</taxon>
        <taxon>Ktedonobacteria</taxon>
        <taxon>Ktedonobacterales</taxon>
        <taxon>Dictyobacteraceae</taxon>
        <taxon>Dictyobacter</taxon>
    </lineage>
</organism>
<evidence type="ECO:0000256" key="2">
    <source>
        <dbReference type="ARBA" id="ARBA00022670"/>
    </source>
</evidence>
<comment type="caution">
    <text evidence="9">The sequence shown here is derived from an EMBL/GenBank/DDBJ whole genome shotgun (WGS) entry which is preliminary data.</text>
</comment>
<dbReference type="SMART" id="SM00944">
    <property type="entry name" value="Pro-kuma_activ"/>
    <property type="match status" value="1"/>
</dbReference>
<evidence type="ECO:0000313" key="10">
    <source>
        <dbReference type="Proteomes" id="UP000287224"/>
    </source>
</evidence>
<dbReference type="PANTHER" id="PTHR14218:SF15">
    <property type="entry name" value="TRIPEPTIDYL-PEPTIDASE 1"/>
    <property type="match status" value="1"/>
</dbReference>
<evidence type="ECO:0000313" key="9">
    <source>
        <dbReference type="EMBL" id="GCE06157.1"/>
    </source>
</evidence>
<dbReference type="EMBL" id="BIFQ01000001">
    <property type="protein sequence ID" value="GCE06157.1"/>
    <property type="molecule type" value="Genomic_DNA"/>
</dbReference>
<keyword evidence="5" id="KW-0720">Serine protease</keyword>